<name>A0A6V7NFQ0_ANACO</name>
<dbReference type="AlphaFoldDB" id="A0A6V7NFQ0"/>
<dbReference type="InterPro" id="IPR026960">
    <property type="entry name" value="RVT-Znf"/>
</dbReference>
<reference evidence="2" key="1">
    <citation type="submission" date="2020-07" db="EMBL/GenBank/DDBJ databases">
        <authorList>
            <person name="Lin J."/>
        </authorList>
    </citation>
    <scope>NUCLEOTIDE SEQUENCE</scope>
</reference>
<evidence type="ECO:0000313" key="2">
    <source>
        <dbReference type="EMBL" id="CAD1817347.1"/>
    </source>
</evidence>
<evidence type="ECO:0000259" key="1">
    <source>
        <dbReference type="Pfam" id="PF13966"/>
    </source>
</evidence>
<dbReference type="EMBL" id="LR862129">
    <property type="protein sequence ID" value="CAD1817347.1"/>
    <property type="molecule type" value="Genomic_DNA"/>
</dbReference>
<gene>
    <name evidence="2" type="ORF">CB5_LOCUS558</name>
</gene>
<accession>A0A6V7NFQ0</accession>
<proteinExistence type="predicted"/>
<dbReference type="Pfam" id="PF13966">
    <property type="entry name" value="zf-RVT"/>
    <property type="match status" value="1"/>
</dbReference>
<protein>
    <recommendedName>
        <fullName evidence="1">Reverse transcriptase zinc-binding domain-containing protein</fullName>
    </recommendedName>
</protein>
<sequence length="170" mass="19676">MKVEKDSERNYNKKEGNEPYYFSLKDHICGFRVDQRSDRVLWRWKADGKFTMKSIYAVLSDGGTRDARANKLWGLHIPLKVQVFTWLVLKKRPLTTNNLIKRGWTGNTTCVLCGIEGETVNHLFSRCVFNRFMIAMAVKGVQPIELNCDSLFGRLDLIALLQSFLRMNIV</sequence>
<feature type="domain" description="Reverse transcriptase zinc-binding" evidence="1">
    <location>
        <begin position="50"/>
        <end position="131"/>
    </location>
</feature>
<organism evidence="2">
    <name type="scientific">Ananas comosus var. bracteatus</name>
    <name type="common">red pineapple</name>
    <dbReference type="NCBI Taxonomy" id="296719"/>
    <lineage>
        <taxon>Eukaryota</taxon>
        <taxon>Viridiplantae</taxon>
        <taxon>Streptophyta</taxon>
        <taxon>Embryophyta</taxon>
        <taxon>Tracheophyta</taxon>
        <taxon>Spermatophyta</taxon>
        <taxon>Magnoliopsida</taxon>
        <taxon>Liliopsida</taxon>
        <taxon>Poales</taxon>
        <taxon>Bromeliaceae</taxon>
        <taxon>Bromelioideae</taxon>
        <taxon>Ananas</taxon>
    </lineage>
</organism>